<proteinExistence type="predicted"/>
<evidence type="ECO:0000313" key="2">
    <source>
        <dbReference type="Proteomes" id="UP000054630"/>
    </source>
</evidence>
<reference evidence="1 2" key="1">
    <citation type="submission" date="2015-01" db="EMBL/GenBank/DDBJ databases">
        <title>Evolution of Trichinella species and genotypes.</title>
        <authorList>
            <person name="Korhonen P.K."/>
            <person name="Edoardo P."/>
            <person name="Giuseppe L.R."/>
            <person name="Gasser R.B."/>
        </authorList>
    </citation>
    <scope>NUCLEOTIDE SEQUENCE [LARGE SCALE GENOMIC DNA]</scope>
    <source>
        <strain evidence="1">ISS37</strain>
    </source>
</reference>
<dbReference type="Proteomes" id="UP000054630">
    <property type="component" value="Unassembled WGS sequence"/>
</dbReference>
<evidence type="ECO:0000313" key="1">
    <source>
        <dbReference type="EMBL" id="KRX25740.1"/>
    </source>
</evidence>
<name>A0A0V0SG29_9BILA</name>
<dbReference type="OrthoDB" id="10593258at2759"/>
<dbReference type="AlphaFoldDB" id="A0A0V0SG29"/>
<dbReference type="EMBL" id="JYDL01000010">
    <property type="protein sequence ID" value="KRX25740.1"/>
    <property type="molecule type" value="Genomic_DNA"/>
</dbReference>
<protein>
    <submittedName>
        <fullName evidence="1">Uncharacterized protein</fullName>
    </submittedName>
</protein>
<sequence>MFCEIGKWEKYPDNRISLDNSLRQIGKLEKEGVKGRGDGWMDGWMERDGGKYFFFISSSTSHQGSDLIIIITTIPILILEQHCRQLLLLVCIKSYF</sequence>
<organism evidence="1 2">
    <name type="scientific">Trichinella nelsoni</name>
    <dbReference type="NCBI Taxonomy" id="6336"/>
    <lineage>
        <taxon>Eukaryota</taxon>
        <taxon>Metazoa</taxon>
        <taxon>Ecdysozoa</taxon>
        <taxon>Nematoda</taxon>
        <taxon>Enoplea</taxon>
        <taxon>Dorylaimia</taxon>
        <taxon>Trichinellida</taxon>
        <taxon>Trichinellidae</taxon>
        <taxon>Trichinella</taxon>
    </lineage>
</organism>
<gene>
    <name evidence="1" type="ORF">T07_14320</name>
</gene>
<comment type="caution">
    <text evidence="1">The sequence shown here is derived from an EMBL/GenBank/DDBJ whole genome shotgun (WGS) entry which is preliminary data.</text>
</comment>
<keyword evidence="2" id="KW-1185">Reference proteome</keyword>
<accession>A0A0V0SG29</accession>